<dbReference type="Pfam" id="PF04932">
    <property type="entry name" value="Wzy_C"/>
    <property type="match status" value="1"/>
</dbReference>
<dbReference type="InterPro" id="IPR007016">
    <property type="entry name" value="O-antigen_ligase-rel_domated"/>
</dbReference>
<evidence type="ECO:0000256" key="4">
    <source>
        <dbReference type="ARBA" id="ARBA00023136"/>
    </source>
</evidence>
<dbReference type="GO" id="GO:0016020">
    <property type="term" value="C:membrane"/>
    <property type="evidence" value="ECO:0007669"/>
    <property type="project" value="UniProtKB-SubCell"/>
</dbReference>
<feature type="transmembrane region" description="Helical" evidence="5">
    <location>
        <begin position="235"/>
        <end position="252"/>
    </location>
</feature>
<dbReference type="InterPro" id="IPR051533">
    <property type="entry name" value="WaaL-like"/>
</dbReference>
<comment type="caution">
    <text evidence="7">The sequence shown here is derived from an EMBL/GenBank/DDBJ whole genome shotgun (WGS) entry which is preliminary data.</text>
</comment>
<feature type="transmembrane region" description="Helical" evidence="5">
    <location>
        <begin position="213"/>
        <end position="229"/>
    </location>
</feature>
<sequence>MAFSVISCLFIAELILGYNGRLLLIAGIPVRMVMYGLFGVVLILMMMEAVYSRQISLSWKSDNSLWRSFEPFDYALAGFLVLNAVWIFVIPSITGYGVGMALEQTKSTVLLLLYFPLLILIRTGSIRFGGVDRMIKPCLFVLAALHVVFYVGEWIRDDGTFVDRFFETVLSVTRGHSEAPDGVMYTLNYYRIVYPTSLFLLMIFYYTYRDRLTIPNLLFFLAGLTALAVTFAKSLWLGAAAGVVFLVCYHAIHKLGKFNPKKVAAVVLLTMAVGCLLNVTMLDHYLSLRIRHAFAVNTAYETPVVRVVIQEGVNDHLRSLDEWDRSARSNGIRIVQSRVLLEKWRQSPWFGFGYGSYAEEMIRGPKGQPFLYEMLLPSLLVQIGLIGVLIWAAFFGYVFWYAGKKAKASAGVLALVAAIVTASQFNPFILGAPAMSMFLYALLVIRTAEPDAAASDAAGNEARPPAGA</sequence>
<evidence type="ECO:0000256" key="1">
    <source>
        <dbReference type="ARBA" id="ARBA00004141"/>
    </source>
</evidence>
<proteinExistence type="predicted"/>
<feature type="transmembrane region" description="Helical" evidence="5">
    <location>
        <begin position="189"/>
        <end position="206"/>
    </location>
</feature>
<evidence type="ECO:0000256" key="2">
    <source>
        <dbReference type="ARBA" id="ARBA00022692"/>
    </source>
</evidence>
<feature type="transmembrane region" description="Helical" evidence="5">
    <location>
        <begin position="108"/>
        <end position="125"/>
    </location>
</feature>
<feature type="transmembrane region" description="Helical" evidence="5">
    <location>
        <begin position="137"/>
        <end position="155"/>
    </location>
</feature>
<evidence type="ECO:0000259" key="6">
    <source>
        <dbReference type="Pfam" id="PF04932"/>
    </source>
</evidence>
<dbReference type="PANTHER" id="PTHR37422">
    <property type="entry name" value="TEICHURONIC ACID BIOSYNTHESIS PROTEIN TUAE"/>
    <property type="match status" value="1"/>
</dbReference>
<comment type="subcellular location">
    <subcellularLocation>
        <location evidence="1">Membrane</location>
        <topology evidence="1">Multi-pass membrane protein</topology>
    </subcellularLocation>
</comment>
<dbReference type="AlphaFoldDB" id="A0A1Y3PNP5"/>
<protein>
    <recommendedName>
        <fullName evidence="6">O-antigen ligase-related domain-containing protein</fullName>
    </recommendedName>
</protein>
<evidence type="ECO:0000313" key="7">
    <source>
        <dbReference type="EMBL" id="OUM88981.1"/>
    </source>
</evidence>
<feature type="transmembrane region" description="Helical" evidence="5">
    <location>
        <begin position="412"/>
        <end position="445"/>
    </location>
</feature>
<keyword evidence="2 5" id="KW-0812">Transmembrane</keyword>
<reference evidence="8" key="1">
    <citation type="submission" date="2016-06" db="EMBL/GenBank/DDBJ databases">
        <authorList>
            <person name="Nascimento L."/>
            <person name="Pereira R.V."/>
            <person name="Martins L.F."/>
            <person name="Quaggio R.B."/>
            <person name="Silva A.M."/>
            <person name="Setubal J.C."/>
        </authorList>
    </citation>
    <scope>NUCLEOTIDE SEQUENCE [LARGE SCALE GENOMIC DNA]</scope>
</reference>
<feature type="transmembrane region" description="Helical" evidence="5">
    <location>
        <begin position="379"/>
        <end position="400"/>
    </location>
</feature>
<keyword evidence="4 5" id="KW-0472">Membrane</keyword>
<name>A0A1Y3PNP5_9BACI</name>
<keyword evidence="3 5" id="KW-1133">Transmembrane helix</keyword>
<feature type="transmembrane region" description="Helical" evidence="5">
    <location>
        <begin position="33"/>
        <end position="51"/>
    </location>
</feature>
<evidence type="ECO:0000256" key="3">
    <source>
        <dbReference type="ARBA" id="ARBA00022989"/>
    </source>
</evidence>
<organism evidence="7 8">
    <name type="scientific">Bacillus thermozeamaize</name>
    <dbReference type="NCBI Taxonomy" id="230954"/>
    <lineage>
        <taxon>Bacteria</taxon>
        <taxon>Bacillati</taxon>
        <taxon>Bacillota</taxon>
        <taxon>Bacilli</taxon>
        <taxon>Bacillales</taxon>
        <taxon>Bacillaceae</taxon>
        <taxon>Bacillus</taxon>
    </lineage>
</organism>
<dbReference type="Proteomes" id="UP000196475">
    <property type="component" value="Unassembled WGS sequence"/>
</dbReference>
<dbReference type="EMBL" id="LZRT01000054">
    <property type="protein sequence ID" value="OUM88981.1"/>
    <property type="molecule type" value="Genomic_DNA"/>
</dbReference>
<feature type="transmembrane region" description="Helical" evidence="5">
    <location>
        <begin position="264"/>
        <end position="282"/>
    </location>
</feature>
<accession>A0A1Y3PNP5</accession>
<feature type="domain" description="O-antigen ligase-related" evidence="6">
    <location>
        <begin position="219"/>
        <end position="392"/>
    </location>
</feature>
<evidence type="ECO:0000256" key="5">
    <source>
        <dbReference type="SAM" id="Phobius"/>
    </source>
</evidence>
<dbReference type="PANTHER" id="PTHR37422:SF13">
    <property type="entry name" value="LIPOPOLYSACCHARIDE BIOSYNTHESIS PROTEIN PA4999-RELATED"/>
    <property type="match status" value="1"/>
</dbReference>
<feature type="transmembrane region" description="Helical" evidence="5">
    <location>
        <begin position="72"/>
        <end position="96"/>
    </location>
</feature>
<evidence type="ECO:0000313" key="8">
    <source>
        <dbReference type="Proteomes" id="UP000196475"/>
    </source>
</evidence>
<gene>
    <name evidence="7" type="ORF">BAA01_10210</name>
</gene>